<dbReference type="RefSeq" id="WP_155072177.1">
    <property type="nucleotide sequence ID" value="NZ_WIXO01000001.1"/>
</dbReference>
<reference evidence="3 4" key="1">
    <citation type="submission" date="2019-11" db="EMBL/GenBank/DDBJ databases">
        <authorList>
            <person name="Yuan L."/>
        </authorList>
    </citation>
    <scope>NUCLEOTIDE SEQUENCE [LARGE SCALE GENOMIC DNA]</scope>
    <source>
        <strain evidence="3 4">TRM43335</strain>
    </source>
</reference>
<dbReference type="OrthoDB" id="8480037at2"/>
<dbReference type="GO" id="GO:0016787">
    <property type="term" value="F:hydrolase activity"/>
    <property type="evidence" value="ECO:0007669"/>
    <property type="project" value="UniProtKB-KW"/>
</dbReference>
<keyword evidence="4" id="KW-1185">Reference proteome</keyword>
<proteinExistence type="inferred from homology"/>
<evidence type="ECO:0000313" key="4">
    <source>
        <dbReference type="Proteomes" id="UP000473014"/>
    </source>
</evidence>
<accession>A0A6G2BGT1</accession>
<dbReference type="Gene3D" id="3.40.50.1820">
    <property type="entry name" value="alpha/beta hydrolase"/>
    <property type="match status" value="1"/>
</dbReference>
<dbReference type="PANTHER" id="PTHR11487">
    <property type="entry name" value="THIOESTERASE"/>
    <property type="match status" value="1"/>
</dbReference>
<keyword evidence="3" id="KW-0378">Hydrolase</keyword>
<dbReference type="InterPro" id="IPR012223">
    <property type="entry name" value="TEII"/>
</dbReference>
<sequence length="259" mass="28030">MNARTPSERDGAGPLTLYCLAHAGGSAMPYARWSAFLPPSVRVEPLELPGHGARIGEPLVDRVDRLVDELVSAVRPERGPFALFGHSFGALLAFELARRARRAGTPPDALLVAGRNAPAEPLSHRPVHDLDDDAFVAALRRFGGMPEALVKQPGLLRMYLPALRVDLRLAETYVRTPGEPLDLPIVTFAGRRDVLTDPRGVLAWERETTAGFDLSLLPGGHFFVGSAEFEGALVAALERRAAARRRETADGRAPVAGRR</sequence>
<dbReference type="Pfam" id="PF00975">
    <property type="entry name" value="Thioesterase"/>
    <property type="match status" value="1"/>
</dbReference>
<organism evidence="3 4">
    <name type="scientific">Streptomyces taklimakanensis</name>
    <dbReference type="NCBI Taxonomy" id="2569853"/>
    <lineage>
        <taxon>Bacteria</taxon>
        <taxon>Bacillati</taxon>
        <taxon>Actinomycetota</taxon>
        <taxon>Actinomycetes</taxon>
        <taxon>Kitasatosporales</taxon>
        <taxon>Streptomycetaceae</taxon>
        <taxon>Streptomyces</taxon>
    </lineage>
</organism>
<evidence type="ECO:0000313" key="3">
    <source>
        <dbReference type="EMBL" id="MTE21414.1"/>
    </source>
</evidence>
<dbReference type="EMBL" id="WIXO01000001">
    <property type="protein sequence ID" value="MTE21414.1"/>
    <property type="molecule type" value="Genomic_DNA"/>
</dbReference>
<protein>
    <submittedName>
        <fullName evidence="3">Alpha/beta fold hydrolase</fullName>
    </submittedName>
</protein>
<evidence type="ECO:0000256" key="1">
    <source>
        <dbReference type="ARBA" id="ARBA00007169"/>
    </source>
</evidence>
<dbReference type="AlphaFoldDB" id="A0A6G2BGT1"/>
<dbReference type="Proteomes" id="UP000473014">
    <property type="component" value="Unassembled WGS sequence"/>
</dbReference>
<evidence type="ECO:0000259" key="2">
    <source>
        <dbReference type="Pfam" id="PF00975"/>
    </source>
</evidence>
<dbReference type="GO" id="GO:0008610">
    <property type="term" value="P:lipid biosynthetic process"/>
    <property type="evidence" value="ECO:0007669"/>
    <property type="project" value="TreeGrafter"/>
</dbReference>
<gene>
    <name evidence="3" type="ORF">F0L17_20315</name>
</gene>
<dbReference type="InterPro" id="IPR001031">
    <property type="entry name" value="Thioesterase"/>
</dbReference>
<dbReference type="PANTHER" id="PTHR11487:SF0">
    <property type="entry name" value="S-ACYL FATTY ACID SYNTHASE THIOESTERASE, MEDIUM CHAIN"/>
    <property type="match status" value="1"/>
</dbReference>
<dbReference type="SUPFAM" id="SSF53474">
    <property type="entry name" value="alpha/beta-Hydrolases"/>
    <property type="match status" value="1"/>
</dbReference>
<comment type="similarity">
    <text evidence="1">Belongs to the thioesterase family.</text>
</comment>
<comment type="caution">
    <text evidence="3">The sequence shown here is derived from an EMBL/GenBank/DDBJ whole genome shotgun (WGS) entry which is preliminary data.</text>
</comment>
<name>A0A6G2BGT1_9ACTN</name>
<feature type="domain" description="Thioesterase" evidence="2">
    <location>
        <begin position="16"/>
        <end position="226"/>
    </location>
</feature>
<dbReference type="InterPro" id="IPR029058">
    <property type="entry name" value="AB_hydrolase_fold"/>
</dbReference>